<keyword evidence="2" id="KW-0255">Endonuclease</keyword>
<accession>A0A7U7GA61</accession>
<gene>
    <name evidence="5" type="ORF">BN874_1630002</name>
</gene>
<dbReference type="AlphaFoldDB" id="A0A7U7GA61"/>
<evidence type="ECO:0000256" key="1">
    <source>
        <dbReference type="ARBA" id="ARBA00022722"/>
    </source>
</evidence>
<comment type="caution">
    <text evidence="5">The sequence shown here is derived from an EMBL/GenBank/DDBJ whole genome shotgun (WGS) entry which is preliminary data.</text>
</comment>
<name>A0A7U7GA61_9GAMM</name>
<dbReference type="Pfam" id="PF00565">
    <property type="entry name" value="SNase"/>
    <property type="match status" value="1"/>
</dbReference>
<dbReference type="Gene3D" id="2.40.50.90">
    <property type="match status" value="1"/>
</dbReference>
<dbReference type="SMART" id="SM00318">
    <property type="entry name" value="SNc"/>
    <property type="match status" value="1"/>
</dbReference>
<dbReference type="PANTHER" id="PTHR12302:SF3">
    <property type="entry name" value="SERINE_THREONINE-PROTEIN KINASE 31"/>
    <property type="match status" value="1"/>
</dbReference>
<dbReference type="InterPro" id="IPR035437">
    <property type="entry name" value="SNase_OB-fold_sf"/>
</dbReference>
<evidence type="ECO:0000259" key="4">
    <source>
        <dbReference type="PROSITE" id="PS50830"/>
    </source>
</evidence>
<evidence type="ECO:0000313" key="6">
    <source>
        <dbReference type="Proteomes" id="UP000019184"/>
    </source>
</evidence>
<dbReference type="Proteomes" id="UP000019184">
    <property type="component" value="Unassembled WGS sequence"/>
</dbReference>
<dbReference type="SUPFAM" id="SSF50199">
    <property type="entry name" value="Staphylococcal nuclease"/>
    <property type="match status" value="1"/>
</dbReference>
<dbReference type="InterPro" id="IPR016071">
    <property type="entry name" value="Staphylococal_nuclease_OB-fold"/>
</dbReference>
<dbReference type="PANTHER" id="PTHR12302">
    <property type="entry name" value="EBNA2 BINDING PROTEIN P100"/>
    <property type="match status" value="1"/>
</dbReference>
<protein>
    <recommendedName>
        <fullName evidence="4">TNase-like domain-containing protein</fullName>
    </recommendedName>
</protein>
<dbReference type="EMBL" id="CBTK010000072">
    <property type="protein sequence ID" value="CDH44391.1"/>
    <property type="molecule type" value="Genomic_DNA"/>
</dbReference>
<dbReference type="PROSITE" id="PS50830">
    <property type="entry name" value="TNASE_3"/>
    <property type="match status" value="1"/>
</dbReference>
<dbReference type="GO" id="GO:0016787">
    <property type="term" value="F:hydrolase activity"/>
    <property type="evidence" value="ECO:0007669"/>
    <property type="project" value="UniProtKB-KW"/>
</dbReference>
<dbReference type="RefSeq" id="WP_051497494.1">
    <property type="nucleotide sequence ID" value="NZ_CBTK010000072.1"/>
</dbReference>
<keyword evidence="1" id="KW-0540">Nuclease</keyword>
<sequence>MIVEQVRVNYTPDGDTLKVWRTTGNGVEEARIRLAFIDAPELSNPDCYAYAVSARAYLRRLLALNETVEARIHGVDAYGRLIAEVISLRSYAHCGLRLVEGGYAALWQCPQSRGEYYAAQDIAQRKRRGIWKTDGPWQAPWRYR</sequence>
<evidence type="ECO:0000256" key="3">
    <source>
        <dbReference type="ARBA" id="ARBA00022801"/>
    </source>
</evidence>
<evidence type="ECO:0000313" key="5">
    <source>
        <dbReference type="EMBL" id="CDH44391.1"/>
    </source>
</evidence>
<reference evidence="5 6" key="1">
    <citation type="journal article" date="2014" name="ISME J.">
        <title>Candidatus Competibacter-lineage genomes retrieved from metagenomes reveal functional metabolic diversity.</title>
        <authorList>
            <person name="McIlroy S.J."/>
            <person name="Albertsen M."/>
            <person name="Andresen E.K."/>
            <person name="Saunders A.M."/>
            <person name="Kristiansen R."/>
            <person name="Stokholm-Bjerregaard M."/>
            <person name="Nielsen K.L."/>
            <person name="Nielsen P.H."/>
        </authorList>
    </citation>
    <scope>NUCLEOTIDE SEQUENCE [LARGE SCALE GENOMIC DNA]</scope>
    <source>
        <strain evidence="5 6">Run_B_J11</strain>
    </source>
</reference>
<evidence type="ECO:0000256" key="2">
    <source>
        <dbReference type="ARBA" id="ARBA00022759"/>
    </source>
</evidence>
<feature type="domain" description="TNase-like" evidence="4">
    <location>
        <begin position="2"/>
        <end position="133"/>
    </location>
</feature>
<keyword evidence="3" id="KW-0378">Hydrolase</keyword>
<keyword evidence="6" id="KW-1185">Reference proteome</keyword>
<proteinExistence type="predicted"/>
<dbReference type="GO" id="GO:0004519">
    <property type="term" value="F:endonuclease activity"/>
    <property type="evidence" value="ECO:0007669"/>
    <property type="project" value="UniProtKB-KW"/>
</dbReference>
<organism evidence="5 6">
    <name type="scientific">Candidatus Contendobacter odensis Run_B_J11</name>
    <dbReference type="NCBI Taxonomy" id="1400861"/>
    <lineage>
        <taxon>Bacteria</taxon>
        <taxon>Pseudomonadati</taxon>
        <taxon>Pseudomonadota</taxon>
        <taxon>Gammaproteobacteria</taxon>
        <taxon>Candidatus Competibacteraceae</taxon>
        <taxon>Candidatus Contendibacter</taxon>
    </lineage>
</organism>